<evidence type="ECO:0000313" key="3">
    <source>
        <dbReference type="Proteomes" id="UP000837857"/>
    </source>
</evidence>
<evidence type="ECO:0000313" key="2">
    <source>
        <dbReference type="EMBL" id="CAH2044196.1"/>
    </source>
</evidence>
<sequence length="83" mass="9356">MYAPCSRILPPSVFGQGTRTRRSASDATLSRSPRSIEYKLHEIIARPHNNPAPLSTRVAILKFERGRERSETRCGDPVTARTY</sequence>
<keyword evidence="3" id="KW-1185">Reference proteome</keyword>
<protein>
    <submittedName>
        <fullName evidence="2">Uncharacterized protein</fullName>
    </submittedName>
</protein>
<feature type="region of interest" description="Disordered" evidence="1">
    <location>
        <begin position="12"/>
        <end position="31"/>
    </location>
</feature>
<proteinExistence type="predicted"/>
<name>A0ABN8HZ79_9NEOP</name>
<dbReference type="Proteomes" id="UP000837857">
    <property type="component" value="Chromosome 15"/>
</dbReference>
<accession>A0ABN8HZ79</accession>
<gene>
    <name evidence="2" type="ORF">IPOD504_LOCUS4626</name>
</gene>
<evidence type="ECO:0000256" key="1">
    <source>
        <dbReference type="SAM" id="MobiDB-lite"/>
    </source>
</evidence>
<dbReference type="EMBL" id="OW152827">
    <property type="protein sequence ID" value="CAH2044196.1"/>
    <property type="molecule type" value="Genomic_DNA"/>
</dbReference>
<feature type="non-terminal residue" evidence="2">
    <location>
        <position position="83"/>
    </location>
</feature>
<reference evidence="2" key="1">
    <citation type="submission" date="2022-03" db="EMBL/GenBank/DDBJ databases">
        <authorList>
            <person name="Martin H S."/>
        </authorList>
    </citation>
    <scope>NUCLEOTIDE SEQUENCE</scope>
</reference>
<organism evidence="2 3">
    <name type="scientific">Iphiclides podalirius</name>
    <name type="common">scarce swallowtail</name>
    <dbReference type="NCBI Taxonomy" id="110791"/>
    <lineage>
        <taxon>Eukaryota</taxon>
        <taxon>Metazoa</taxon>
        <taxon>Ecdysozoa</taxon>
        <taxon>Arthropoda</taxon>
        <taxon>Hexapoda</taxon>
        <taxon>Insecta</taxon>
        <taxon>Pterygota</taxon>
        <taxon>Neoptera</taxon>
        <taxon>Endopterygota</taxon>
        <taxon>Lepidoptera</taxon>
        <taxon>Glossata</taxon>
        <taxon>Ditrysia</taxon>
        <taxon>Papilionoidea</taxon>
        <taxon>Papilionidae</taxon>
        <taxon>Papilioninae</taxon>
        <taxon>Iphiclides</taxon>
    </lineage>
</organism>